<comment type="catalytic activity">
    <reaction evidence="10">
        <text>2-oxo-ATP + H2O = 2-oxo-AMP + diphosphate + H(+)</text>
        <dbReference type="Rhea" id="RHEA:67392"/>
        <dbReference type="ChEBI" id="CHEBI:15377"/>
        <dbReference type="ChEBI" id="CHEBI:15378"/>
        <dbReference type="ChEBI" id="CHEBI:33019"/>
        <dbReference type="ChEBI" id="CHEBI:71395"/>
        <dbReference type="ChEBI" id="CHEBI:172878"/>
    </reaction>
    <physiologicalReaction direction="left-to-right" evidence="10">
        <dbReference type="Rhea" id="RHEA:67393"/>
    </physiologicalReaction>
</comment>
<comment type="catalytic activity">
    <reaction evidence="18">
        <text>N(6)-methyl-ATP + H2O = N(6)-methyl-AMP + diphosphate + H(+)</text>
        <dbReference type="Rhea" id="RHEA:67608"/>
        <dbReference type="ChEBI" id="CHEBI:15377"/>
        <dbReference type="ChEBI" id="CHEBI:15378"/>
        <dbReference type="ChEBI" id="CHEBI:33019"/>
        <dbReference type="ChEBI" id="CHEBI:144842"/>
        <dbReference type="ChEBI" id="CHEBI:172873"/>
    </reaction>
    <physiologicalReaction direction="left-to-right" evidence="18">
        <dbReference type="Rhea" id="RHEA:67609"/>
    </physiologicalReaction>
</comment>
<comment type="subunit">
    <text evidence="3">Monomer.</text>
</comment>
<keyword evidence="4" id="KW-0479">Metal-binding</keyword>
<evidence type="ECO:0000256" key="19">
    <source>
        <dbReference type="ARBA" id="ARBA00048894"/>
    </source>
</evidence>
<dbReference type="GO" id="GO:0106433">
    <property type="term" value="F:O6-methyl-dGTP hydrolase activity"/>
    <property type="evidence" value="ECO:0007669"/>
    <property type="project" value="RHEA"/>
</dbReference>
<evidence type="ECO:0000313" key="24">
    <source>
        <dbReference type="Proteomes" id="UP000255367"/>
    </source>
</evidence>
<dbReference type="GO" id="GO:0005737">
    <property type="term" value="C:cytoplasm"/>
    <property type="evidence" value="ECO:0007669"/>
    <property type="project" value="TreeGrafter"/>
</dbReference>
<evidence type="ECO:0000256" key="3">
    <source>
        <dbReference type="ARBA" id="ARBA00011245"/>
    </source>
</evidence>
<dbReference type="PRINTS" id="PR01403">
    <property type="entry name" value="8OXTPHPHTASE"/>
</dbReference>
<comment type="catalytic activity">
    <reaction evidence="9">
        <text>8-oxo-dGTP + H2O = 8-oxo-dGMP + diphosphate + H(+)</text>
        <dbReference type="Rhea" id="RHEA:31575"/>
        <dbReference type="ChEBI" id="CHEBI:15377"/>
        <dbReference type="ChEBI" id="CHEBI:15378"/>
        <dbReference type="ChEBI" id="CHEBI:33019"/>
        <dbReference type="ChEBI" id="CHEBI:63224"/>
        <dbReference type="ChEBI" id="CHEBI:77896"/>
    </reaction>
    <physiologicalReaction direction="left-to-right" evidence="9">
        <dbReference type="Rhea" id="RHEA:31576"/>
    </physiologicalReaction>
</comment>
<dbReference type="EMBL" id="UHIO01000001">
    <property type="protein sequence ID" value="SUP42988.1"/>
    <property type="molecule type" value="Genomic_DNA"/>
</dbReference>
<comment type="catalytic activity">
    <reaction evidence="19">
        <text>O(6)-methyl-dGTP + H2O = O(6)-methyl-dGMP + diphosphate + H(+)</text>
        <dbReference type="Rhea" id="RHEA:67600"/>
        <dbReference type="ChEBI" id="CHEBI:15377"/>
        <dbReference type="ChEBI" id="CHEBI:15378"/>
        <dbReference type="ChEBI" id="CHEBI:33019"/>
        <dbReference type="ChEBI" id="CHEBI:169974"/>
        <dbReference type="ChEBI" id="CHEBI:169975"/>
    </reaction>
    <physiologicalReaction direction="left-to-right" evidence="19">
        <dbReference type="Rhea" id="RHEA:67601"/>
    </physiologicalReaction>
</comment>
<accession>A0A380NLZ8</accession>
<evidence type="ECO:0000256" key="1">
    <source>
        <dbReference type="ARBA" id="ARBA00001946"/>
    </source>
</evidence>
<sequence length="174" mass="20208">MKPTTLCLIINDKNEILLGRKKRGFGVGKYNGFGGKKQENETFRQCAVREIFEEVSLVVQPEDLIPVAIMNFQFPYEEELNHLNYTYIVKNYEGLPLESEEMEPRWFAFDDIPFETMWKGDDMWIPEVLKGKLLHTLLVFGKDNDEVKLAENTYVDTIEEFETTAEIAACLRKG</sequence>
<evidence type="ECO:0000256" key="5">
    <source>
        <dbReference type="ARBA" id="ARBA00022801"/>
    </source>
</evidence>
<evidence type="ECO:0000256" key="7">
    <source>
        <dbReference type="ARBA" id="ARBA00024448"/>
    </source>
</evidence>
<comment type="catalytic activity">
    <reaction evidence="7">
        <text>8-oxo-dATP + H2O = 8-oxo-dAMP + diphosphate + H(+)</text>
        <dbReference type="Rhea" id="RHEA:65396"/>
        <dbReference type="ChEBI" id="CHEBI:15377"/>
        <dbReference type="ChEBI" id="CHEBI:15378"/>
        <dbReference type="ChEBI" id="CHEBI:33019"/>
        <dbReference type="ChEBI" id="CHEBI:71361"/>
        <dbReference type="ChEBI" id="CHEBI:172871"/>
    </reaction>
    <physiologicalReaction direction="left-to-right" evidence="7">
        <dbReference type="Rhea" id="RHEA:65397"/>
    </physiologicalReaction>
</comment>
<dbReference type="InterPro" id="IPR003563">
    <property type="entry name" value="8ODP"/>
</dbReference>
<keyword evidence="6" id="KW-0460">Magnesium</keyword>
<dbReference type="AlphaFoldDB" id="A0A380NLZ8"/>
<dbReference type="GO" id="GO:0106378">
    <property type="term" value="F:2-hydroxy-dATP hydrolase activity"/>
    <property type="evidence" value="ECO:0007669"/>
    <property type="project" value="RHEA"/>
</dbReference>
<reference evidence="23 24" key="1">
    <citation type="submission" date="2018-06" db="EMBL/GenBank/DDBJ databases">
        <authorList>
            <consortium name="Pathogen Informatics"/>
            <person name="Doyle S."/>
        </authorList>
    </citation>
    <scope>NUCLEOTIDE SEQUENCE [LARGE SCALE GENOMIC DNA]</scope>
    <source>
        <strain evidence="23 24">NCTC12020</strain>
    </source>
</reference>
<dbReference type="OrthoDB" id="9804563at2"/>
<evidence type="ECO:0000256" key="16">
    <source>
        <dbReference type="ARBA" id="ARBA00031927"/>
    </source>
</evidence>
<dbReference type="Gene3D" id="3.90.79.10">
    <property type="entry name" value="Nucleoside Triphosphate Pyrophosphohydrolase"/>
    <property type="match status" value="1"/>
</dbReference>
<evidence type="ECO:0000259" key="22">
    <source>
        <dbReference type="PROSITE" id="PS51462"/>
    </source>
</evidence>
<evidence type="ECO:0000256" key="20">
    <source>
        <dbReference type="ARBA" id="ARBA00049032"/>
    </source>
</evidence>
<dbReference type="GO" id="GO:0106431">
    <property type="term" value="F:N6-methyl-(d)ATP hydrolase activity"/>
    <property type="evidence" value="ECO:0007669"/>
    <property type="project" value="RHEA"/>
</dbReference>
<keyword evidence="24" id="KW-1185">Reference proteome</keyword>
<evidence type="ECO:0000256" key="12">
    <source>
        <dbReference type="ARBA" id="ARBA00026218"/>
    </source>
</evidence>
<evidence type="ECO:0000256" key="17">
    <source>
        <dbReference type="ARBA" id="ARBA00032071"/>
    </source>
</evidence>
<dbReference type="GO" id="GO:0042262">
    <property type="term" value="P:DNA protection"/>
    <property type="evidence" value="ECO:0007669"/>
    <property type="project" value="InterPro"/>
</dbReference>
<evidence type="ECO:0000256" key="13">
    <source>
        <dbReference type="ARBA" id="ARBA00029673"/>
    </source>
</evidence>
<evidence type="ECO:0000313" key="23">
    <source>
        <dbReference type="EMBL" id="SUP42988.1"/>
    </source>
</evidence>
<proteinExistence type="inferred from homology"/>
<evidence type="ECO:0000256" key="9">
    <source>
        <dbReference type="ARBA" id="ARBA00024486"/>
    </source>
</evidence>
<dbReference type="InterPro" id="IPR015797">
    <property type="entry name" value="NUDIX_hydrolase-like_dom_sf"/>
</dbReference>
<comment type="catalytic activity">
    <reaction evidence="20">
        <text>N(6)-methyl-dATP + H2O = N(6)-methyl-dAMP + diphosphate + H(+)</text>
        <dbReference type="Rhea" id="RHEA:67604"/>
        <dbReference type="ChEBI" id="CHEBI:15377"/>
        <dbReference type="ChEBI" id="CHEBI:15378"/>
        <dbReference type="ChEBI" id="CHEBI:33019"/>
        <dbReference type="ChEBI" id="CHEBI:169976"/>
        <dbReference type="ChEBI" id="CHEBI:172872"/>
    </reaction>
    <physiologicalReaction direction="left-to-right" evidence="20">
        <dbReference type="Rhea" id="RHEA:67605"/>
    </physiologicalReaction>
</comment>
<dbReference type="GO" id="GO:0008413">
    <property type="term" value="F:8-oxo-7,8-dihydroguanosine triphosphate pyrophosphatase activity"/>
    <property type="evidence" value="ECO:0007669"/>
    <property type="project" value="InterPro"/>
</dbReference>
<dbReference type="EC" id="3.6.1.56" evidence="11"/>
<evidence type="ECO:0000256" key="15">
    <source>
        <dbReference type="ARBA" id="ARBA00030682"/>
    </source>
</evidence>
<comment type="catalytic activity">
    <reaction evidence="8">
        <text>2-oxo-dATP + H2O = 2-oxo-dAMP + diphosphate + H(+)</text>
        <dbReference type="Rhea" id="RHEA:31583"/>
        <dbReference type="ChEBI" id="CHEBI:15377"/>
        <dbReference type="ChEBI" id="CHEBI:15378"/>
        <dbReference type="ChEBI" id="CHEBI:33019"/>
        <dbReference type="ChEBI" id="CHEBI:63212"/>
        <dbReference type="ChEBI" id="CHEBI:77897"/>
        <dbReference type="EC" id="3.6.1.56"/>
    </reaction>
    <physiologicalReaction direction="left-to-right" evidence="8">
        <dbReference type="Rhea" id="RHEA:31584"/>
    </physiologicalReaction>
</comment>
<evidence type="ECO:0000256" key="18">
    <source>
        <dbReference type="ARBA" id="ARBA00048002"/>
    </source>
</evidence>
<evidence type="ECO:0000256" key="6">
    <source>
        <dbReference type="ARBA" id="ARBA00022842"/>
    </source>
</evidence>
<dbReference type="PANTHER" id="PTHR43758:SF2">
    <property type="entry name" value="OXIDIZED PURINE NUCLEOSIDE TRIPHOSPHATE HYDROLASE"/>
    <property type="match status" value="1"/>
</dbReference>
<evidence type="ECO:0000256" key="11">
    <source>
        <dbReference type="ARBA" id="ARBA00026103"/>
    </source>
</evidence>
<gene>
    <name evidence="23" type="primary">mutX</name>
    <name evidence="23" type="ORF">NCTC12020_01019</name>
</gene>
<dbReference type="Pfam" id="PF00293">
    <property type="entry name" value="NUDIX"/>
    <property type="match status" value="1"/>
</dbReference>
<dbReference type="GO" id="GO:0046872">
    <property type="term" value="F:metal ion binding"/>
    <property type="evidence" value="ECO:0007669"/>
    <property type="project" value="UniProtKB-KW"/>
</dbReference>
<dbReference type="InterPro" id="IPR000086">
    <property type="entry name" value="NUDIX_hydrolase_dom"/>
</dbReference>
<dbReference type="PROSITE" id="PS51462">
    <property type="entry name" value="NUDIX"/>
    <property type="match status" value="1"/>
</dbReference>
<keyword evidence="5 23" id="KW-0378">Hydrolase</keyword>
<dbReference type="PANTHER" id="PTHR43758">
    <property type="entry name" value="7,8-DIHYDRO-8-OXOGUANINE TRIPHOSPHATASE"/>
    <property type="match status" value="1"/>
</dbReference>
<dbReference type="RefSeq" id="WP_115310208.1">
    <property type="nucleotide sequence ID" value="NZ_UHIO01000001.1"/>
</dbReference>
<evidence type="ECO:0000256" key="8">
    <source>
        <dbReference type="ARBA" id="ARBA00024459"/>
    </source>
</evidence>
<dbReference type="CDD" id="cd03427">
    <property type="entry name" value="NUDIX_MTH1_Nudt1"/>
    <property type="match status" value="1"/>
</dbReference>
<comment type="similarity">
    <text evidence="2">Belongs to the Nudix hydrolase family.</text>
</comment>
<dbReference type="Proteomes" id="UP000255367">
    <property type="component" value="Unassembled WGS sequence"/>
</dbReference>
<evidence type="ECO:0000256" key="2">
    <source>
        <dbReference type="ARBA" id="ARBA00005582"/>
    </source>
</evidence>
<comment type="cofactor">
    <cofactor evidence="1">
        <name>Mg(2+)</name>
        <dbReference type="ChEBI" id="CHEBI:18420"/>
    </cofactor>
</comment>
<evidence type="ECO:0000256" key="14">
    <source>
        <dbReference type="ARBA" id="ARBA00030634"/>
    </source>
</evidence>
<feature type="domain" description="Nudix hydrolase" evidence="22">
    <location>
        <begin position="1"/>
        <end position="130"/>
    </location>
</feature>
<organism evidence="23 24">
    <name type="scientific">Veillonella criceti</name>
    <dbReference type="NCBI Taxonomy" id="103891"/>
    <lineage>
        <taxon>Bacteria</taxon>
        <taxon>Bacillati</taxon>
        <taxon>Bacillota</taxon>
        <taxon>Negativicutes</taxon>
        <taxon>Veillonellales</taxon>
        <taxon>Veillonellaceae</taxon>
        <taxon>Veillonella</taxon>
    </lineage>
</organism>
<dbReference type="SUPFAM" id="SSF55811">
    <property type="entry name" value="Nudix"/>
    <property type="match status" value="1"/>
</dbReference>
<name>A0A380NLZ8_9FIRM</name>
<evidence type="ECO:0000256" key="21">
    <source>
        <dbReference type="ARBA" id="ARBA00053094"/>
    </source>
</evidence>
<dbReference type="GO" id="GO:0008828">
    <property type="term" value="F:dATP diphosphatase activity"/>
    <property type="evidence" value="ECO:0007669"/>
    <property type="project" value="UniProtKB-EC"/>
</dbReference>
<dbReference type="GO" id="GO:0106377">
    <property type="term" value="F:2-hydroxy-ATP hydrolase activity"/>
    <property type="evidence" value="ECO:0007669"/>
    <property type="project" value="RHEA"/>
</dbReference>
<evidence type="ECO:0000256" key="4">
    <source>
        <dbReference type="ARBA" id="ARBA00022723"/>
    </source>
</evidence>
<evidence type="ECO:0000256" key="10">
    <source>
        <dbReference type="ARBA" id="ARBA00024596"/>
    </source>
</evidence>
<dbReference type="GO" id="GO:0035539">
    <property type="term" value="F:8-oxo-7,8-dihydrodeoxyguanosine triphosphate pyrophosphatase activity"/>
    <property type="evidence" value="ECO:0007669"/>
    <property type="project" value="RHEA"/>
</dbReference>
<protein>
    <recommendedName>
        <fullName evidence="12">Oxidized purine nucleoside triphosphate hydrolase</fullName>
        <ecNumber evidence="11">3.6.1.56</ecNumber>
    </recommendedName>
    <alternativeName>
        <fullName evidence="16">2-hydroxy-dATP diphosphatase</fullName>
    </alternativeName>
    <alternativeName>
        <fullName evidence="15">7,8-dihydro-8-oxoguanine triphosphatase</fullName>
    </alternativeName>
    <alternativeName>
        <fullName evidence="14">8-oxo-dGTPase</fullName>
    </alternativeName>
    <alternativeName>
        <fullName evidence="17">Methylated purine nucleoside triphosphate hydrolase</fullName>
    </alternativeName>
    <alternativeName>
        <fullName evidence="13">Nucleoside diphosphate-linked moiety X motif 1</fullName>
    </alternativeName>
</protein>
<comment type="function">
    <text evidence="21">Oxidized purine nucleoside triphosphate hydrolase which is a prominent sanitizer of the oxidized nucleotide pool. Catalyzes the hydrolysis of 2-oxo-dATP (2-hydroxy-dATP) into 2-oxo-dAMP. Also has a significant hydrolase activity toward 2-oxo-ATP, 8-oxo-dGTP and 8-oxo-dATP. Through the hydrolysis of oxidized purine nucleoside triphosphates, prevents their incorporation into DNA and the subsequent transversions A:T to C:G and G:C to T:A. Also catalyzes the hydrolysis of methylated purine nucleoside triphosphate preventing their integration into DNA. Through this antimutagenic activity protects cells from oxidative stress.</text>
</comment>